<dbReference type="InterPro" id="IPR006868">
    <property type="entry name" value="DUF630"/>
</dbReference>
<dbReference type="EMBL" id="LFYR01001545">
    <property type="protein sequence ID" value="KMZ60981.1"/>
    <property type="molecule type" value="Genomic_DNA"/>
</dbReference>
<name>A0A0K9NW25_ZOSMR</name>
<comment type="caution">
    <text evidence="4">The sequence shown here is derived from an EMBL/GenBank/DDBJ whole genome shotgun (WGS) entry which is preliminary data.</text>
</comment>
<dbReference type="PANTHER" id="PTHR21450">
    <property type="entry name" value="PROTEIN ALTERED PHOSPHATE STARVATION RESPONSE 1"/>
    <property type="match status" value="1"/>
</dbReference>
<evidence type="ECO:0000259" key="2">
    <source>
        <dbReference type="Pfam" id="PF04782"/>
    </source>
</evidence>
<sequence>MGCGQSKIENEEAVIRCRDRKQYMKSTVSSRNAFAAAHSAYVVALRHTGSAWSDYGQSEMGPPSLHHHNSVSDPSASSSTVPASATSIPQPPMDNLPPPPPPLPNFSPSPLMRSTSMPDFPTPKITRGKTMDDSTITEEDEDAIQREEERDRNEHGGGGGGEGASTSFPSPPPPLPPRERSTPPPPPPPQMNGAWDFFFQNPVPHQTIIQEKEDHHFHQPMSPSSASGSDAQVGGGEITPPVTPVKAVIDTTPPPPVVVPPNPVKSKQGEGGGSFHHQHASSIGASETKRGKMMSGSSSTPPVNLVQMLTDIDDHFLKASESAISVSRMLEATRLHYHSNFADNRGHIDHSARVMKVITWNRSFKGLSNNDDGKDDLDNEEFETHATVLDKLLAWEKKLYDEVKAGEHMKIRYQKKVTELNRQKKNSANPNKLEKTKAEVSHLHTRYIVDMQSMDSTVSEIQRLRDHQLYPKLDALVNGMAGMWETMHTHHNEQLKIVMQLRSLDISSTPKTTSPQHYTMTDQLFKMATEWHLEFEKLITHQKEYIQHLHNWLKSNLIPIESTLKEKVSSPLRVHTPPIQHLVHAWNDQLGNLPDDIAKRAISSFAAVIDAILTQQREEMKQKDKCEVLKKEYNKKSRSHADWIEKTRSLMTITTEGDQEGTENINLKIEKEAREFELDGIKMKLNEEEEAYLKQCKQVREKAVGSLKMHLPELFRAISDFSHSCSEMYKYLRSISQMHK</sequence>
<gene>
    <name evidence="4" type="ORF">ZOSMA_55G00330</name>
</gene>
<feature type="compositionally biased region" description="Pro residues" evidence="1">
    <location>
        <begin position="89"/>
        <end position="107"/>
    </location>
</feature>
<evidence type="ECO:0000313" key="5">
    <source>
        <dbReference type="Proteomes" id="UP000036987"/>
    </source>
</evidence>
<organism evidence="4 5">
    <name type="scientific">Zostera marina</name>
    <name type="common">Eelgrass</name>
    <dbReference type="NCBI Taxonomy" id="29655"/>
    <lineage>
        <taxon>Eukaryota</taxon>
        <taxon>Viridiplantae</taxon>
        <taxon>Streptophyta</taxon>
        <taxon>Embryophyta</taxon>
        <taxon>Tracheophyta</taxon>
        <taxon>Spermatophyta</taxon>
        <taxon>Magnoliopsida</taxon>
        <taxon>Liliopsida</taxon>
        <taxon>Zosteraceae</taxon>
        <taxon>Zostera</taxon>
    </lineage>
</organism>
<dbReference type="AlphaFoldDB" id="A0A0K9NW25"/>
<feature type="domain" description="DUF630" evidence="3">
    <location>
        <begin position="1"/>
        <end position="59"/>
    </location>
</feature>
<feature type="compositionally biased region" description="Pro residues" evidence="1">
    <location>
        <begin position="169"/>
        <end position="190"/>
    </location>
</feature>
<dbReference type="Pfam" id="PF04782">
    <property type="entry name" value="DUF632"/>
    <property type="match status" value="1"/>
</dbReference>
<feature type="compositionally biased region" description="Polar residues" evidence="1">
    <location>
        <begin position="221"/>
        <end position="230"/>
    </location>
</feature>
<feature type="region of interest" description="Disordered" evidence="1">
    <location>
        <begin position="214"/>
        <end position="238"/>
    </location>
</feature>
<dbReference type="PANTHER" id="PTHR21450:SF7">
    <property type="entry name" value="DNA LIGASE (DUF630 AND DUF632)"/>
    <property type="match status" value="1"/>
</dbReference>
<protein>
    <recommendedName>
        <fullName evidence="6">DUF632 domain-containing protein</fullName>
    </recommendedName>
</protein>
<keyword evidence="5" id="KW-1185">Reference proteome</keyword>
<reference evidence="5" key="1">
    <citation type="journal article" date="2016" name="Nature">
        <title>The genome of the seagrass Zostera marina reveals angiosperm adaptation to the sea.</title>
        <authorList>
            <person name="Olsen J.L."/>
            <person name="Rouze P."/>
            <person name="Verhelst B."/>
            <person name="Lin Y.-C."/>
            <person name="Bayer T."/>
            <person name="Collen J."/>
            <person name="Dattolo E."/>
            <person name="De Paoli E."/>
            <person name="Dittami S."/>
            <person name="Maumus F."/>
            <person name="Michel G."/>
            <person name="Kersting A."/>
            <person name="Lauritano C."/>
            <person name="Lohaus R."/>
            <person name="Toepel M."/>
            <person name="Tonon T."/>
            <person name="Vanneste K."/>
            <person name="Amirebrahimi M."/>
            <person name="Brakel J."/>
            <person name="Bostroem C."/>
            <person name="Chovatia M."/>
            <person name="Grimwood J."/>
            <person name="Jenkins J.W."/>
            <person name="Jueterbock A."/>
            <person name="Mraz A."/>
            <person name="Stam W.T."/>
            <person name="Tice H."/>
            <person name="Bornberg-Bauer E."/>
            <person name="Green P.J."/>
            <person name="Pearson G.A."/>
            <person name="Procaccini G."/>
            <person name="Duarte C.M."/>
            <person name="Schmutz J."/>
            <person name="Reusch T.B.H."/>
            <person name="Van de Peer Y."/>
        </authorList>
    </citation>
    <scope>NUCLEOTIDE SEQUENCE [LARGE SCALE GENOMIC DNA]</scope>
    <source>
        <strain evidence="5">cv. Finnish</strain>
    </source>
</reference>
<feature type="compositionally biased region" description="Basic and acidic residues" evidence="1">
    <location>
        <begin position="143"/>
        <end position="155"/>
    </location>
</feature>
<dbReference type="InterPro" id="IPR006867">
    <property type="entry name" value="DUF632"/>
</dbReference>
<evidence type="ECO:0000313" key="4">
    <source>
        <dbReference type="EMBL" id="KMZ60981.1"/>
    </source>
</evidence>
<feature type="compositionally biased region" description="Low complexity" evidence="1">
    <location>
        <begin position="71"/>
        <end position="87"/>
    </location>
</feature>
<feature type="domain" description="DUF632" evidence="2">
    <location>
        <begin position="305"/>
        <end position="610"/>
    </location>
</feature>
<evidence type="ECO:0008006" key="6">
    <source>
        <dbReference type="Google" id="ProtNLM"/>
    </source>
</evidence>
<evidence type="ECO:0000259" key="3">
    <source>
        <dbReference type="Pfam" id="PF04783"/>
    </source>
</evidence>
<dbReference type="Proteomes" id="UP000036987">
    <property type="component" value="Unassembled WGS sequence"/>
</dbReference>
<feature type="region of interest" description="Disordered" evidence="1">
    <location>
        <begin position="56"/>
        <end position="197"/>
    </location>
</feature>
<dbReference type="Pfam" id="PF04783">
    <property type="entry name" value="DUF630"/>
    <property type="match status" value="1"/>
</dbReference>
<proteinExistence type="predicted"/>
<dbReference type="STRING" id="29655.A0A0K9NW25"/>
<feature type="region of interest" description="Disordered" evidence="1">
    <location>
        <begin position="251"/>
        <end position="302"/>
    </location>
</feature>
<feature type="compositionally biased region" description="Pro residues" evidence="1">
    <location>
        <begin position="252"/>
        <end position="263"/>
    </location>
</feature>
<dbReference type="OMA" id="RQFEEWY"/>
<dbReference type="OrthoDB" id="674656at2759"/>
<accession>A0A0K9NW25</accession>
<evidence type="ECO:0000256" key="1">
    <source>
        <dbReference type="SAM" id="MobiDB-lite"/>
    </source>
</evidence>